<keyword evidence="3" id="KW-1185">Reference proteome</keyword>
<dbReference type="Proteomes" id="UP000180166">
    <property type="component" value="Chromosome"/>
</dbReference>
<reference evidence="1 4" key="3">
    <citation type="submission" date="2016-10" db="EMBL/GenBank/DDBJ databases">
        <title>Genome sequence of Nocardia seriolae strain EM150506, isolated from Anguila japonica.</title>
        <authorList>
            <person name="Han H.-J."/>
        </authorList>
    </citation>
    <scope>NUCLEOTIDE SEQUENCE [LARGE SCALE GENOMIC DNA]</scope>
    <source>
        <strain evidence="1 4">EM150506</strain>
    </source>
</reference>
<reference evidence="2 3" key="2">
    <citation type="journal article" date="2016" name="Genome Announc.">
        <title>Draft Genome Sequence of Erythromycin- and Oxytetracycline-Sensitive Nocardia seriolae Strain U-1 (NBRC 110359).</title>
        <authorList>
            <person name="Imajoh M."/>
            <person name="Sukeda M."/>
            <person name="Shimizu M."/>
            <person name="Yamane J."/>
            <person name="Ohnishi K."/>
            <person name="Oshima S."/>
        </authorList>
    </citation>
    <scope>NUCLEOTIDE SEQUENCE [LARGE SCALE GENOMIC DNA]</scope>
    <source>
        <strain evidence="2 3">U-1</strain>
    </source>
</reference>
<dbReference type="EMBL" id="BBYQ01000202">
    <property type="protein sequence ID" value="GAP33032.1"/>
    <property type="molecule type" value="Genomic_DNA"/>
</dbReference>
<accession>A0ABC9Z5F1</accession>
<reference evidence="3" key="1">
    <citation type="submission" date="2015-07" db="EMBL/GenBank/DDBJ databases">
        <title>Nocardia seriolae U-1 whole genome shotgun sequence.</title>
        <authorList>
            <person name="Imajoh M."/>
            <person name="Fukumoto Y."/>
            <person name="Sukeda M."/>
            <person name="Yamane J."/>
            <person name="Yamasaki K."/>
            <person name="Shimizu M."/>
            <person name="Ohnishi K."/>
            <person name="Oshima S."/>
        </authorList>
    </citation>
    <scope>NUCLEOTIDE SEQUENCE [LARGE SCALE GENOMIC DNA]</scope>
    <source>
        <strain evidence="3">U-1</strain>
    </source>
</reference>
<sequence>MSVAALTAEVRELSALAEQMVEIVRPYVGAGLVLEVATRAESADSIAYRDTVRSWRSPVRLLLISIPDGDAGADNAYDDWVHWIAGGGLLAVGNQRLYARAMASGKFRELPTTGAIRILQRIAACN</sequence>
<gene>
    <name evidence="1" type="ORF">NS506_00430</name>
    <name evidence="2" type="ORF">NSK11_contig00202-0002</name>
</gene>
<protein>
    <submittedName>
        <fullName evidence="2">Uncharacterized protein</fullName>
    </submittedName>
</protein>
<dbReference type="KEGG" id="nsr:NS506_00430"/>
<proteinExistence type="predicted"/>
<name>A0ABC9Z5F1_9NOCA</name>
<dbReference type="EMBL" id="CP017839">
    <property type="protein sequence ID" value="APA94512.1"/>
    <property type="molecule type" value="Genomic_DNA"/>
</dbReference>
<dbReference type="AlphaFoldDB" id="A0ABC9Z5F1"/>
<dbReference type="Proteomes" id="UP000037179">
    <property type="component" value="Unassembled WGS sequence"/>
</dbReference>
<evidence type="ECO:0000313" key="2">
    <source>
        <dbReference type="EMBL" id="GAP33032.1"/>
    </source>
</evidence>
<evidence type="ECO:0000313" key="1">
    <source>
        <dbReference type="EMBL" id="APA94512.1"/>
    </source>
</evidence>
<evidence type="ECO:0000313" key="3">
    <source>
        <dbReference type="Proteomes" id="UP000037179"/>
    </source>
</evidence>
<organism evidence="2 3">
    <name type="scientific">Nocardia seriolae</name>
    <dbReference type="NCBI Taxonomy" id="37332"/>
    <lineage>
        <taxon>Bacteria</taxon>
        <taxon>Bacillati</taxon>
        <taxon>Actinomycetota</taxon>
        <taxon>Actinomycetes</taxon>
        <taxon>Mycobacteriales</taxon>
        <taxon>Nocardiaceae</taxon>
        <taxon>Nocardia</taxon>
    </lineage>
</organism>
<evidence type="ECO:0000313" key="4">
    <source>
        <dbReference type="Proteomes" id="UP000180166"/>
    </source>
</evidence>